<reference evidence="6 7" key="1">
    <citation type="submission" date="2019-03" db="EMBL/GenBank/DDBJ databases">
        <title>The complete genome sequence of Neokomagataea sp. Jb2 NBRC113641.</title>
        <authorList>
            <person name="Chua K.-O."/>
            <person name="Chan K.-G."/>
            <person name="See-Too W.-S."/>
        </authorList>
    </citation>
    <scope>NUCLEOTIDE SEQUENCE [LARGE SCALE GENOMIC DNA]</scope>
    <source>
        <strain evidence="6 7">Jb2</strain>
    </source>
</reference>
<evidence type="ECO:0000256" key="1">
    <source>
        <dbReference type="ARBA" id="ARBA00009084"/>
    </source>
</evidence>
<dbReference type="HAMAP" id="MF_00743">
    <property type="entry name" value="FumaraseC"/>
    <property type="match status" value="1"/>
</dbReference>
<comment type="subcellular location">
    <subcellularLocation>
        <location evidence="3">Cytoplasm</location>
    </subcellularLocation>
</comment>
<dbReference type="PRINTS" id="PR00149">
    <property type="entry name" value="FUMRATELYASE"/>
</dbReference>
<dbReference type="PANTHER" id="PTHR11444">
    <property type="entry name" value="ASPARTATEAMMONIA/ARGININOSUCCINATE/ADENYLOSUCCINATE LYASE"/>
    <property type="match status" value="1"/>
</dbReference>
<dbReference type="InterPro" id="IPR024083">
    <property type="entry name" value="Fumarase/histidase_N"/>
</dbReference>
<dbReference type="AlphaFoldDB" id="A0A506ULU1"/>
<dbReference type="EC" id="4.2.1.2" evidence="3"/>
<feature type="active site" description="Proton donor/acceptor" evidence="3">
    <location>
        <position position="210"/>
    </location>
</feature>
<dbReference type="PROSITE" id="PS00163">
    <property type="entry name" value="FUMARATE_LYASES"/>
    <property type="match status" value="1"/>
</dbReference>
<comment type="pathway">
    <text evidence="3">Carbohydrate metabolism; tricarboxylic acid cycle; (S)-malate from fumarate: step 1/1.</text>
</comment>
<comment type="function">
    <text evidence="3">Involved in the TCA cycle. Catalyzes the stereospecific interconversion of fumarate to L-malate.</text>
</comment>
<accession>A0A506ULU1</accession>
<sequence>MTDPTDAPAPFPARSAEAQQATAARTRREADSMGAVEVPADALWGAQTQRSLEFFTIGHDLMPREMIEAYALVKQACAEANAAQGRLPAAKRDLIARVCGELASGKFNDMFPVHVWMTGSGTQFNMNVNEVIANRASQLSGEPLGSKKPLHPNDDVNMSQSTNDTFPAAMHVATVLAADRHLLPALRALQASLQRKADQWRDIVKVGRTHLQDAVPITLGQEWEGYAGMLAEHIPRIEAARDGLLALPLGGTALGTGVNTAPGFDRLACAALARLSGGNFTHAGNKFALMGAHDTLVAFSAALRGLAASLNKIANDIRLLACGPRAGLGELHLPENEPGSSIMPGKVNPTQAEALTMLCLQVMANDTAVVMGNSAGMLDMNAYKPLMIHNITQSLTLLHDGMENFRKFLVEGTQPDEGHLGTVLDHSLIMVTALSPVIGYDRAAQVAHHALAHHMSPRDSVEALGFMTGEAYDRVAEPRLMLHPNLKARPAKGQGK</sequence>
<dbReference type="PANTHER" id="PTHR11444:SF1">
    <property type="entry name" value="FUMARATE HYDRATASE, MITOCHONDRIAL"/>
    <property type="match status" value="1"/>
</dbReference>
<comment type="caution">
    <text evidence="6">The sequence shown here is derived from an EMBL/GenBank/DDBJ whole genome shotgun (WGS) entry which is preliminary data.</text>
</comment>
<dbReference type="Gene3D" id="1.10.40.30">
    <property type="entry name" value="Fumarase/aspartase (C-terminal domain)"/>
    <property type="match status" value="1"/>
</dbReference>
<feature type="domain" description="Fumarase C C-terminal" evidence="5">
    <location>
        <begin position="430"/>
        <end position="483"/>
    </location>
</feature>
<dbReference type="InterPro" id="IPR020557">
    <property type="entry name" value="Fumarate_lyase_CS"/>
</dbReference>
<keyword evidence="3" id="KW-0816">Tricarboxylic acid cycle</keyword>
<dbReference type="Gene3D" id="1.20.200.10">
    <property type="entry name" value="Fumarase/aspartase (Central domain)"/>
    <property type="match status" value="1"/>
</dbReference>
<organism evidence="6 7">
    <name type="scientific">Oecophyllibacter saccharovorans</name>
    <dbReference type="NCBI Taxonomy" id="2558360"/>
    <lineage>
        <taxon>Bacteria</taxon>
        <taxon>Pseudomonadati</taxon>
        <taxon>Pseudomonadota</taxon>
        <taxon>Alphaproteobacteria</taxon>
        <taxon>Acetobacterales</taxon>
        <taxon>Acetobacteraceae</taxon>
        <taxon>Oecophyllibacter</taxon>
    </lineage>
</organism>
<dbReference type="GO" id="GO:0006108">
    <property type="term" value="P:malate metabolic process"/>
    <property type="evidence" value="ECO:0007669"/>
    <property type="project" value="TreeGrafter"/>
</dbReference>
<dbReference type="GO" id="GO:0005737">
    <property type="term" value="C:cytoplasm"/>
    <property type="evidence" value="ECO:0007669"/>
    <property type="project" value="UniProtKB-SubCell"/>
</dbReference>
<evidence type="ECO:0000313" key="7">
    <source>
        <dbReference type="Proteomes" id="UP000315037"/>
    </source>
</evidence>
<feature type="binding site" evidence="3">
    <location>
        <begin position="346"/>
        <end position="348"/>
    </location>
    <ligand>
        <name>substrate</name>
    </ligand>
</feature>
<dbReference type="Gene3D" id="1.10.275.10">
    <property type="entry name" value="Fumarase/aspartase (N-terminal domain)"/>
    <property type="match status" value="1"/>
</dbReference>
<feature type="binding site" evidence="3">
    <location>
        <position position="341"/>
    </location>
    <ligand>
        <name>substrate</name>
    </ligand>
</feature>
<dbReference type="GO" id="GO:0004333">
    <property type="term" value="F:fumarate hydratase activity"/>
    <property type="evidence" value="ECO:0007669"/>
    <property type="project" value="UniProtKB-UniRule"/>
</dbReference>
<evidence type="ECO:0000259" key="5">
    <source>
        <dbReference type="Pfam" id="PF10415"/>
    </source>
</evidence>
<comment type="subunit">
    <text evidence="3">Homotetramer.</text>
</comment>
<gene>
    <name evidence="3" type="primary">fumC</name>
    <name evidence="6" type="ORF">E3202_07410</name>
</gene>
<dbReference type="CDD" id="cd01362">
    <property type="entry name" value="Fumarase_classII"/>
    <property type="match status" value="1"/>
</dbReference>
<name>A0A506ULU1_9PROT</name>
<keyword evidence="7" id="KW-1185">Reference proteome</keyword>
<feature type="binding site" evidence="3">
    <location>
        <begin position="120"/>
        <end position="122"/>
    </location>
    <ligand>
        <name>substrate</name>
    </ligand>
</feature>
<dbReference type="GO" id="GO:0006106">
    <property type="term" value="P:fumarate metabolic process"/>
    <property type="evidence" value="ECO:0007669"/>
    <property type="project" value="InterPro"/>
</dbReference>
<dbReference type="UniPathway" id="UPA00223">
    <property type="reaction ID" value="UER01007"/>
</dbReference>
<dbReference type="InterPro" id="IPR018951">
    <property type="entry name" value="Fumarase_C_C"/>
</dbReference>
<feature type="binding site" evidence="3">
    <location>
        <position position="209"/>
    </location>
    <ligand>
        <name>substrate</name>
    </ligand>
</feature>
<evidence type="ECO:0000256" key="2">
    <source>
        <dbReference type="ARBA" id="ARBA00023239"/>
    </source>
</evidence>
<dbReference type="FunFam" id="1.20.200.10:FF:000001">
    <property type="entry name" value="Fumarate hydratase, mitochondrial"/>
    <property type="match status" value="1"/>
</dbReference>
<dbReference type="SUPFAM" id="SSF48557">
    <property type="entry name" value="L-aspartase-like"/>
    <property type="match status" value="1"/>
</dbReference>
<dbReference type="FunFam" id="1.10.275.10:FF:000001">
    <property type="entry name" value="Fumarate hydratase, mitochondrial"/>
    <property type="match status" value="1"/>
</dbReference>
<dbReference type="InterPro" id="IPR022761">
    <property type="entry name" value="Fumarate_lyase_N"/>
</dbReference>
<feature type="active site" evidence="3">
    <location>
        <position position="340"/>
    </location>
</feature>
<dbReference type="InterPro" id="IPR005677">
    <property type="entry name" value="Fum_hydII"/>
</dbReference>
<dbReference type="InterPro" id="IPR000362">
    <property type="entry name" value="Fumarate_lyase_fam"/>
</dbReference>
<comment type="similarity">
    <text evidence="1 3">Belongs to the class-II fumarase/aspartase family. Fumarase subfamily.</text>
</comment>
<feature type="binding site" evidence="3">
    <location>
        <begin position="161"/>
        <end position="163"/>
    </location>
    <ligand>
        <name>substrate</name>
    </ligand>
</feature>
<dbReference type="GO" id="GO:0006099">
    <property type="term" value="P:tricarboxylic acid cycle"/>
    <property type="evidence" value="ECO:0007669"/>
    <property type="project" value="UniProtKB-UniRule"/>
</dbReference>
<comment type="miscellaneous">
    <text evidence="3">There are 2 substrate-binding sites: the catalytic A site, and the non-catalytic B site that may play a role in the transfer of substrate or product between the active site and the solvent. Alternatively, the B site may bind allosteric effectors.</text>
</comment>
<dbReference type="EMBL" id="SORZ01000002">
    <property type="protein sequence ID" value="TPW34314.1"/>
    <property type="molecule type" value="Genomic_DNA"/>
</dbReference>
<dbReference type="Proteomes" id="UP000315037">
    <property type="component" value="Unassembled WGS sequence"/>
</dbReference>
<evidence type="ECO:0000256" key="3">
    <source>
        <dbReference type="HAMAP-Rule" id="MF_00743"/>
    </source>
</evidence>
<evidence type="ECO:0000313" key="6">
    <source>
        <dbReference type="EMBL" id="TPW34314.1"/>
    </source>
</evidence>
<comment type="catalytic activity">
    <reaction evidence="3">
        <text>(S)-malate = fumarate + H2O</text>
        <dbReference type="Rhea" id="RHEA:12460"/>
        <dbReference type="ChEBI" id="CHEBI:15377"/>
        <dbReference type="ChEBI" id="CHEBI:15589"/>
        <dbReference type="ChEBI" id="CHEBI:29806"/>
        <dbReference type="EC" id="4.2.1.2"/>
    </reaction>
</comment>
<feature type="domain" description="Fumarate lyase N-terminal" evidence="4">
    <location>
        <begin position="34"/>
        <end position="363"/>
    </location>
</feature>
<protein>
    <recommendedName>
        <fullName evidence="3">Fumarate hydratase class II</fullName>
        <shortName evidence="3">Fumarase C</shortName>
        <ecNumber evidence="3">4.2.1.2</ecNumber>
    </recommendedName>
    <alternativeName>
        <fullName evidence="3">Aerobic fumarase</fullName>
    </alternativeName>
    <alternativeName>
        <fullName evidence="3">Iron-independent fumarase</fullName>
    </alternativeName>
</protein>
<evidence type="ECO:0000259" key="4">
    <source>
        <dbReference type="Pfam" id="PF00206"/>
    </source>
</evidence>
<proteinExistence type="inferred from homology"/>
<dbReference type="PRINTS" id="PR00145">
    <property type="entry name" value="ARGSUCLYASE"/>
</dbReference>
<keyword evidence="2 3" id="KW-0456">Lyase</keyword>
<feature type="site" description="Important for catalytic activity" evidence="3">
    <location>
        <position position="353"/>
    </location>
</feature>
<feature type="binding site" description="in site B" evidence="3">
    <location>
        <begin position="151"/>
        <end position="154"/>
    </location>
    <ligand>
        <name>substrate</name>
    </ligand>
</feature>
<dbReference type="InterPro" id="IPR008948">
    <property type="entry name" value="L-Aspartase-like"/>
</dbReference>
<keyword evidence="3" id="KW-0963">Cytoplasm</keyword>
<dbReference type="Pfam" id="PF10415">
    <property type="entry name" value="FumaraseC_C"/>
    <property type="match status" value="1"/>
</dbReference>
<dbReference type="Pfam" id="PF00206">
    <property type="entry name" value="Lyase_1"/>
    <property type="match status" value="1"/>
</dbReference>